<keyword evidence="3 5" id="KW-0547">Nucleotide-binding</keyword>
<comment type="domain">
    <text evidence="5">Consists of three domains, a large central CORE domain and two small peripheral domains, NMPbind and LID, which undergo movements during catalysis. The LID domain closes over the site of phosphoryl transfer upon ATP binding. Assembling and dissambling the active center during each catalytic cycle provides an effective means to prevent ATP hydrolysis. Some bacteria have evolved a zinc-coordinating structure that stabilizes the LID domain.</text>
</comment>
<feature type="binding site" evidence="5">
    <location>
        <begin position="58"/>
        <end position="60"/>
    </location>
    <ligand>
        <name>AMP</name>
        <dbReference type="ChEBI" id="CHEBI:456215"/>
    </ligand>
</feature>
<dbReference type="GO" id="GO:0004017">
    <property type="term" value="F:AMP kinase activity"/>
    <property type="evidence" value="ECO:0007669"/>
    <property type="project" value="UniProtKB-UniRule"/>
</dbReference>
<comment type="caution">
    <text evidence="5">Lacks conserved residue(s) required for the propagation of feature annotation.</text>
</comment>
<gene>
    <name evidence="5" type="primary">adk</name>
    <name evidence="9" type="ORF">FHX40_0505</name>
</gene>
<dbReference type="Pfam" id="PF00406">
    <property type="entry name" value="ADK"/>
    <property type="match status" value="1"/>
</dbReference>
<comment type="pathway">
    <text evidence="5">Purine metabolism; AMP biosynthesis via salvage pathway; AMP from ADP: step 1/1.</text>
</comment>
<keyword evidence="2 5" id="KW-0545">Nucleotide biosynthesis</keyword>
<feature type="binding site" evidence="5">
    <location>
        <position position="93"/>
    </location>
    <ligand>
        <name>AMP</name>
        <dbReference type="ChEBI" id="CHEBI:456215"/>
    </ligand>
</feature>
<feature type="binding site" evidence="5">
    <location>
        <position position="156"/>
    </location>
    <ligand>
        <name>AMP</name>
        <dbReference type="ChEBI" id="CHEBI:456215"/>
    </ligand>
</feature>
<dbReference type="GO" id="GO:0005524">
    <property type="term" value="F:ATP binding"/>
    <property type="evidence" value="ECO:0007669"/>
    <property type="project" value="UniProtKB-UniRule"/>
</dbReference>
<evidence type="ECO:0000256" key="4">
    <source>
        <dbReference type="ARBA" id="ARBA00022777"/>
    </source>
</evidence>
<evidence type="ECO:0000256" key="6">
    <source>
        <dbReference type="RuleBase" id="RU003330"/>
    </source>
</evidence>
<evidence type="ECO:0000313" key="10">
    <source>
        <dbReference type="Proteomes" id="UP000319213"/>
    </source>
</evidence>
<keyword evidence="4 5" id="KW-0418">Kinase</keyword>
<keyword evidence="1 5" id="KW-0808">Transferase</keyword>
<evidence type="ECO:0000313" key="9">
    <source>
        <dbReference type="EMBL" id="TQM73850.1"/>
    </source>
</evidence>
<dbReference type="RefSeq" id="WP_142258109.1">
    <property type="nucleotide sequence ID" value="NZ_BMPV01000004.1"/>
</dbReference>
<proteinExistence type="inferred from homology"/>
<evidence type="ECO:0000256" key="5">
    <source>
        <dbReference type="HAMAP-Rule" id="MF_00235"/>
    </source>
</evidence>
<dbReference type="NCBIfam" id="TIGR01351">
    <property type="entry name" value="adk"/>
    <property type="match status" value="1"/>
</dbReference>
<dbReference type="InterPro" id="IPR033690">
    <property type="entry name" value="Adenylat_kinase_CS"/>
</dbReference>
<protein>
    <recommendedName>
        <fullName evidence="5 7">Adenylate kinase</fullName>
        <shortName evidence="5">AK</shortName>
        <ecNumber evidence="5 7">2.7.4.3</ecNumber>
    </recommendedName>
    <alternativeName>
        <fullName evidence="5">ATP-AMP transphosphorylase</fullName>
    </alternativeName>
    <alternativeName>
        <fullName evidence="5">ATP:AMP phosphotransferase</fullName>
    </alternativeName>
    <alternativeName>
        <fullName evidence="5">Adenylate monophosphate kinase</fullName>
    </alternativeName>
</protein>
<comment type="similarity">
    <text evidence="5 6">Belongs to the adenylate kinase family.</text>
</comment>
<accession>A0A543ITF0</accession>
<feature type="region of interest" description="LID" evidence="5">
    <location>
        <begin position="122"/>
        <end position="159"/>
    </location>
</feature>
<reference evidence="9 10" key="1">
    <citation type="submission" date="2019-06" db="EMBL/GenBank/DDBJ databases">
        <title>Sequencing the genomes of 1000 actinobacteria strains.</title>
        <authorList>
            <person name="Klenk H.-P."/>
        </authorList>
    </citation>
    <scope>NUCLEOTIDE SEQUENCE [LARGE SCALE GENOMIC DNA]</scope>
    <source>
        <strain evidence="9 10">DSM 43186</strain>
    </source>
</reference>
<feature type="binding site" evidence="5">
    <location>
        <position position="123"/>
    </location>
    <ligand>
        <name>ATP</name>
        <dbReference type="ChEBI" id="CHEBI:30616"/>
    </ligand>
</feature>
<feature type="binding site" evidence="5">
    <location>
        <begin position="86"/>
        <end position="89"/>
    </location>
    <ligand>
        <name>AMP</name>
        <dbReference type="ChEBI" id="CHEBI:456215"/>
    </ligand>
</feature>
<feature type="binding site" evidence="5">
    <location>
        <position position="37"/>
    </location>
    <ligand>
        <name>AMP</name>
        <dbReference type="ChEBI" id="CHEBI:456215"/>
    </ligand>
</feature>
<keyword evidence="10" id="KW-1185">Reference proteome</keyword>
<keyword evidence="5" id="KW-0862">Zinc</keyword>
<name>A0A543ITF0_9ACTN</name>
<feature type="binding site" evidence="5">
    <location>
        <begin position="11"/>
        <end position="16"/>
    </location>
    <ligand>
        <name>ATP</name>
        <dbReference type="ChEBI" id="CHEBI:30616"/>
    </ligand>
</feature>
<dbReference type="InterPro" id="IPR000850">
    <property type="entry name" value="Adenylat/UMP-CMP_kin"/>
</dbReference>
<feature type="binding site" evidence="5">
    <location>
        <position position="126"/>
    </location>
    <ligand>
        <name>Zn(2+)</name>
        <dbReference type="ChEBI" id="CHEBI:29105"/>
        <note>structural</note>
    </ligand>
</feature>
<dbReference type="PRINTS" id="PR00094">
    <property type="entry name" value="ADENYLTKNASE"/>
</dbReference>
<dbReference type="SUPFAM" id="SSF52540">
    <property type="entry name" value="P-loop containing nucleoside triphosphate hydrolases"/>
    <property type="match status" value="1"/>
</dbReference>
<comment type="subunit">
    <text evidence="5 7">Monomer.</text>
</comment>
<dbReference type="HAMAP" id="MF_00235">
    <property type="entry name" value="Adenylate_kinase_Adk"/>
    <property type="match status" value="1"/>
</dbReference>
<comment type="subcellular location">
    <subcellularLocation>
        <location evidence="5 7">Cytoplasm</location>
    </subcellularLocation>
</comment>
<dbReference type="OrthoDB" id="9805030at2"/>
<comment type="catalytic activity">
    <reaction evidence="5 7">
        <text>AMP + ATP = 2 ADP</text>
        <dbReference type="Rhea" id="RHEA:12973"/>
        <dbReference type="ChEBI" id="CHEBI:30616"/>
        <dbReference type="ChEBI" id="CHEBI:456215"/>
        <dbReference type="ChEBI" id="CHEBI:456216"/>
        <dbReference type="EC" id="2.7.4.3"/>
    </reaction>
</comment>
<evidence type="ECO:0000256" key="1">
    <source>
        <dbReference type="ARBA" id="ARBA00022679"/>
    </source>
</evidence>
<dbReference type="AlphaFoldDB" id="A0A543ITF0"/>
<dbReference type="SUPFAM" id="SSF57774">
    <property type="entry name" value="Microbial and mitochondrial ADK, insert 'zinc finger' domain"/>
    <property type="match status" value="1"/>
</dbReference>
<keyword evidence="5 7" id="KW-0067">ATP-binding</keyword>
<evidence type="ECO:0000256" key="2">
    <source>
        <dbReference type="ARBA" id="ARBA00022727"/>
    </source>
</evidence>
<dbReference type="InterPro" id="IPR027417">
    <property type="entry name" value="P-loop_NTPase"/>
</dbReference>
<dbReference type="GO" id="GO:0044209">
    <property type="term" value="P:AMP salvage"/>
    <property type="evidence" value="ECO:0007669"/>
    <property type="project" value="UniProtKB-UniRule"/>
</dbReference>
<dbReference type="Pfam" id="PF05191">
    <property type="entry name" value="ADK_lid"/>
    <property type="match status" value="1"/>
</dbReference>
<feature type="binding site" evidence="5">
    <location>
        <position position="167"/>
    </location>
    <ligand>
        <name>AMP</name>
        <dbReference type="ChEBI" id="CHEBI:456215"/>
    </ligand>
</feature>
<keyword evidence="5" id="KW-0479">Metal-binding</keyword>
<dbReference type="CDD" id="cd01428">
    <property type="entry name" value="ADK"/>
    <property type="match status" value="1"/>
</dbReference>
<comment type="function">
    <text evidence="5">Catalyzes the reversible transfer of the terminal phosphate group between ATP and AMP. Plays an important role in cellular energy homeostasis and in adenine nucleotide metabolism.</text>
</comment>
<organism evidence="9 10">
    <name type="scientific">Thermopolyspora flexuosa</name>
    <dbReference type="NCBI Taxonomy" id="103836"/>
    <lineage>
        <taxon>Bacteria</taxon>
        <taxon>Bacillati</taxon>
        <taxon>Actinomycetota</taxon>
        <taxon>Actinomycetes</taxon>
        <taxon>Streptosporangiales</taxon>
        <taxon>Streptosporangiaceae</taxon>
        <taxon>Thermopolyspora</taxon>
    </lineage>
</organism>
<dbReference type="GO" id="GO:0005737">
    <property type="term" value="C:cytoplasm"/>
    <property type="evidence" value="ECO:0007669"/>
    <property type="project" value="UniProtKB-SubCell"/>
</dbReference>
<dbReference type="PROSITE" id="PS00113">
    <property type="entry name" value="ADENYLATE_KINASE"/>
    <property type="match status" value="1"/>
</dbReference>
<feature type="binding site" evidence="5">
    <location>
        <position position="149"/>
    </location>
    <ligand>
        <name>Zn(2+)</name>
        <dbReference type="ChEBI" id="CHEBI:29105"/>
        <note>structural</note>
    </ligand>
</feature>
<dbReference type="PANTHER" id="PTHR23359">
    <property type="entry name" value="NUCLEOTIDE KINASE"/>
    <property type="match status" value="1"/>
</dbReference>
<feature type="binding site" evidence="5">
    <location>
        <position position="146"/>
    </location>
    <ligand>
        <name>Zn(2+)</name>
        <dbReference type="ChEBI" id="CHEBI:29105"/>
        <note>structural</note>
    </ligand>
</feature>
<dbReference type="GO" id="GO:0008270">
    <property type="term" value="F:zinc ion binding"/>
    <property type="evidence" value="ECO:0007669"/>
    <property type="project" value="UniProtKB-UniRule"/>
</dbReference>
<dbReference type="UniPathway" id="UPA00588">
    <property type="reaction ID" value="UER00649"/>
</dbReference>
<evidence type="ECO:0000256" key="3">
    <source>
        <dbReference type="ARBA" id="ARBA00022741"/>
    </source>
</evidence>
<feature type="region of interest" description="NMP" evidence="5">
    <location>
        <begin position="31"/>
        <end position="60"/>
    </location>
</feature>
<feature type="domain" description="Adenylate kinase active site lid" evidence="8">
    <location>
        <begin position="123"/>
        <end position="158"/>
    </location>
</feature>
<evidence type="ECO:0000256" key="7">
    <source>
        <dbReference type="RuleBase" id="RU003331"/>
    </source>
</evidence>
<sequence length="217" mass="24332">MRKYVVMGVPGGGKGTQARMLCRDLGLVHISVGAIFRWHVRNHTRLGTRVRRVIAGGGLVDDETVNRVVRERLDQHDWNHGFVIDGFPRNRAQAEFFAERYDVDAVVLLDLPDEEARRRVLARRLCARCGRDHNLVAHPPRTPGRCDACGGELVAREDDTPEAVEARLREHHATIGPVLELLRGKEPVVEVDARPDPVTVQRSIRAALGLPPYEPED</sequence>
<comment type="caution">
    <text evidence="9">The sequence shown here is derived from an EMBL/GenBank/DDBJ whole genome shotgun (WGS) entry which is preliminary data.</text>
</comment>
<dbReference type="EMBL" id="VFPQ01000001">
    <property type="protein sequence ID" value="TQM73850.1"/>
    <property type="molecule type" value="Genomic_DNA"/>
</dbReference>
<dbReference type="EC" id="2.7.4.3" evidence="5 7"/>
<evidence type="ECO:0000259" key="8">
    <source>
        <dbReference type="Pfam" id="PF05191"/>
    </source>
</evidence>
<keyword evidence="5" id="KW-0963">Cytoplasm</keyword>
<dbReference type="InterPro" id="IPR006259">
    <property type="entry name" value="Adenyl_kin_sub"/>
</dbReference>
<feature type="binding site" evidence="5">
    <location>
        <position position="195"/>
    </location>
    <ligand>
        <name>ATP</name>
        <dbReference type="ChEBI" id="CHEBI:30616"/>
    </ligand>
</feature>
<feature type="binding site" evidence="5">
    <location>
        <position position="129"/>
    </location>
    <ligand>
        <name>Zn(2+)</name>
        <dbReference type="ChEBI" id="CHEBI:29105"/>
        <note>structural</note>
    </ligand>
</feature>
<dbReference type="InterPro" id="IPR036193">
    <property type="entry name" value="ADK_active_lid_dom_sf"/>
</dbReference>
<dbReference type="InterPro" id="IPR007862">
    <property type="entry name" value="Adenylate_kinase_lid-dom"/>
</dbReference>
<dbReference type="Proteomes" id="UP000319213">
    <property type="component" value="Unassembled WGS sequence"/>
</dbReference>
<dbReference type="Gene3D" id="3.40.50.300">
    <property type="entry name" value="P-loop containing nucleotide triphosphate hydrolases"/>
    <property type="match status" value="1"/>
</dbReference>